<dbReference type="OMA" id="FHYMVKI"/>
<keyword evidence="2" id="KW-1185">Reference proteome</keyword>
<organism evidence="1 2">
    <name type="scientific">Paramecium octaurelia</name>
    <dbReference type="NCBI Taxonomy" id="43137"/>
    <lineage>
        <taxon>Eukaryota</taxon>
        <taxon>Sar</taxon>
        <taxon>Alveolata</taxon>
        <taxon>Ciliophora</taxon>
        <taxon>Intramacronucleata</taxon>
        <taxon>Oligohymenophorea</taxon>
        <taxon>Peniculida</taxon>
        <taxon>Parameciidae</taxon>
        <taxon>Paramecium</taxon>
    </lineage>
</organism>
<dbReference type="Proteomes" id="UP000683925">
    <property type="component" value="Unassembled WGS sequence"/>
</dbReference>
<dbReference type="AlphaFoldDB" id="A0A8S1X2T7"/>
<accession>A0A8S1X2T7</accession>
<sequence length="337" mass="39557">MKFVKIICQSKLFQITVLNSLSMYIQITKLVYPTILQDSRQFNPVTSFSNYNEQYSLIIIIQLMNSSIIYLLEKIQHNDLTVYLYILRLPVQPLEYQQLIETIKKNNIKVIFYFGKSSLVLKNQSGIKLQQVTQDEKVLQDMQVELINKKSNIGLMCSETCETSLQMYFHYMVKIEKKNLSYFENHAQWHICPIDQLRQLYEEIQKSENINIFDYNLLKTNSNIGSKLSNVSCQSEIVTKELPRYDQDRCESFVQNSQVTSQKFSKILTIEDQVKSEFYPIVTPPLSKIEKAVDPDPNKVDIAVPPQHQLRFDDQYQLPGRISFIHFIPQYGFRCLE</sequence>
<name>A0A8S1X2T7_PAROT</name>
<protein>
    <submittedName>
        <fullName evidence="1">Uncharacterized protein</fullName>
    </submittedName>
</protein>
<dbReference type="OrthoDB" id="307138at2759"/>
<comment type="caution">
    <text evidence="1">The sequence shown here is derived from an EMBL/GenBank/DDBJ whole genome shotgun (WGS) entry which is preliminary data.</text>
</comment>
<proteinExistence type="predicted"/>
<gene>
    <name evidence="1" type="ORF">POCTA_138.1.T1020149</name>
</gene>
<reference evidence="1" key="1">
    <citation type="submission" date="2021-01" db="EMBL/GenBank/DDBJ databases">
        <authorList>
            <consortium name="Genoscope - CEA"/>
            <person name="William W."/>
        </authorList>
    </citation>
    <scope>NUCLEOTIDE SEQUENCE</scope>
</reference>
<dbReference type="EMBL" id="CAJJDP010000102">
    <property type="protein sequence ID" value="CAD8192586.1"/>
    <property type="molecule type" value="Genomic_DNA"/>
</dbReference>
<evidence type="ECO:0000313" key="1">
    <source>
        <dbReference type="EMBL" id="CAD8192586.1"/>
    </source>
</evidence>
<evidence type="ECO:0000313" key="2">
    <source>
        <dbReference type="Proteomes" id="UP000683925"/>
    </source>
</evidence>